<dbReference type="EMBL" id="BK016090">
    <property type="protein sequence ID" value="DAF94221.1"/>
    <property type="molecule type" value="Genomic_DNA"/>
</dbReference>
<proteinExistence type="predicted"/>
<evidence type="ECO:0000313" key="1">
    <source>
        <dbReference type="EMBL" id="DAF94190.1"/>
    </source>
</evidence>
<protein>
    <submittedName>
        <fullName evidence="1">Uncharacterized protein</fullName>
    </submittedName>
</protein>
<reference evidence="1" key="1">
    <citation type="journal article" date="2021" name="Proc. Natl. Acad. Sci. U.S.A.">
        <title>A Catalog of Tens of Thousands of Viruses from Human Metagenomes Reveals Hidden Associations with Chronic Diseases.</title>
        <authorList>
            <person name="Tisza M.J."/>
            <person name="Buck C.B."/>
        </authorList>
    </citation>
    <scope>NUCLEOTIDE SEQUENCE</scope>
    <source>
        <strain evidence="1">Ctu2j3</strain>
    </source>
</reference>
<sequence length="100" mass="11587">MKVSRVKKRMRQVLDARRAWKRMYCEATFEFLYNARPNRKFGTTSSAHGARVIDRITGGVWPPYEKFDIPVSSFPAPHNLTLPVEAQDLKRRVKVASFCT</sequence>
<name>A0A8S5UIK0_9CAUD</name>
<accession>A0A8S5UIK0</accession>
<dbReference type="EMBL" id="BK016090">
    <property type="protein sequence ID" value="DAF94190.1"/>
    <property type="molecule type" value="Genomic_DNA"/>
</dbReference>
<organism evidence="1">
    <name type="scientific">Myoviridae sp. ctu2j3</name>
    <dbReference type="NCBI Taxonomy" id="2825197"/>
    <lineage>
        <taxon>Viruses</taxon>
        <taxon>Duplodnaviria</taxon>
        <taxon>Heunggongvirae</taxon>
        <taxon>Uroviricota</taxon>
        <taxon>Caudoviricetes</taxon>
    </lineage>
</organism>